<dbReference type="EMBL" id="JARKNE010000002">
    <property type="protein sequence ID" value="KAK5842553.1"/>
    <property type="molecule type" value="Genomic_DNA"/>
</dbReference>
<keyword evidence="3" id="KW-1185">Reference proteome</keyword>
<evidence type="ECO:0000256" key="1">
    <source>
        <dbReference type="SAM" id="MobiDB-lite"/>
    </source>
</evidence>
<dbReference type="Proteomes" id="UP001358586">
    <property type="component" value="Chromosome 2"/>
</dbReference>
<feature type="compositionally biased region" description="Acidic residues" evidence="1">
    <location>
        <begin position="1"/>
        <end position="10"/>
    </location>
</feature>
<proteinExistence type="predicted"/>
<name>A0ABR0QUB3_GOSAR</name>
<evidence type="ECO:0000313" key="2">
    <source>
        <dbReference type="EMBL" id="KAK5842553.1"/>
    </source>
</evidence>
<organism evidence="2 3">
    <name type="scientific">Gossypium arboreum</name>
    <name type="common">Tree cotton</name>
    <name type="synonym">Gossypium nanking</name>
    <dbReference type="NCBI Taxonomy" id="29729"/>
    <lineage>
        <taxon>Eukaryota</taxon>
        <taxon>Viridiplantae</taxon>
        <taxon>Streptophyta</taxon>
        <taxon>Embryophyta</taxon>
        <taxon>Tracheophyta</taxon>
        <taxon>Spermatophyta</taxon>
        <taxon>Magnoliopsida</taxon>
        <taxon>eudicotyledons</taxon>
        <taxon>Gunneridae</taxon>
        <taxon>Pentapetalae</taxon>
        <taxon>rosids</taxon>
        <taxon>malvids</taxon>
        <taxon>Malvales</taxon>
        <taxon>Malvaceae</taxon>
        <taxon>Malvoideae</taxon>
        <taxon>Gossypium</taxon>
    </lineage>
</organism>
<evidence type="ECO:0000313" key="3">
    <source>
        <dbReference type="Proteomes" id="UP001358586"/>
    </source>
</evidence>
<gene>
    <name evidence="2" type="ORF">PVK06_004925</name>
</gene>
<feature type="compositionally biased region" description="Acidic residues" evidence="1">
    <location>
        <begin position="28"/>
        <end position="63"/>
    </location>
</feature>
<sequence>MINTTEEEIYPEVLATIEDGKEGSGNEELSDHEEQSEYDIEYLSDPDLDDIPKDIDDEGPIEGEDVHPHSTENIGPGIVIRNNPRAFMTDVDLDVALAR</sequence>
<comment type="caution">
    <text evidence="2">The sequence shown here is derived from an EMBL/GenBank/DDBJ whole genome shotgun (WGS) entry which is preliminary data.</text>
</comment>
<protein>
    <submittedName>
        <fullName evidence="2">Uncharacterized protein</fullName>
    </submittedName>
</protein>
<accession>A0ABR0QUB3</accession>
<reference evidence="2 3" key="1">
    <citation type="submission" date="2023-03" db="EMBL/GenBank/DDBJ databases">
        <title>WGS of Gossypium arboreum.</title>
        <authorList>
            <person name="Yu D."/>
        </authorList>
    </citation>
    <scope>NUCLEOTIDE SEQUENCE [LARGE SCALE GENOMIC DNA]</scope>
    <source>
        <tissue evidence="2">Leaf</tissue>
    </source>
</reference>
<feature type="region of interest" description="Disordered" evidence="1">
    <location>
        <begin position="1"/>
        <end position="77"/>
    </location>
</feature>